<dbReference type="Proteomes" id="UP001524499">
    <property type="component" value="Unassembled WGS sequence"/>
</dbReference>
<organism evidence="3 4">
    <name type="scientific">Methylomonas subterranea</name>
    <dbReference type="NCBI Taxonomy" id="2952225"/>
    <lineage>
        <taxon>Bacteria</taxon>
        <taxon>Pseudomonadati</taxon>
        <taxon>Pseudomonadota</taxon>
        <taxon>Gammaproteobacteria</taxon>
        <taxon>Methylococcales</taxon>
        <taxon>Methylococcaceae</taxon>
        <taxon>Methylomonas</taxon>
    </lineage>
</organism>
<evidence type="ECO:0000256" key="2">
    <source>
        <dbReference type="SAM" id="SignalP"/>
    </source>
</evidence>
<dbReference type="RefSeq" id="WP_256602183.1">
    <property type="nucleotide sequence ID" value="NZ_JANIBJ010000015.1"/>
</dbReference>
<sequence>MKIIHLPLLLLGLSMFNIDASHAAVLSFDDVTDEAETAIADGYAGLNWSNFWVQNPELSQVADFDSGFYNGVVSGAYSAFNGAGAGAAIASATPFDFASAYFASASRWGLEITLTGFRNGVQQGGSQLIVVNTDAARFFSFDFSGIDSLQFVADGGEEYLGSSYHFTMDNAAINTSAVPLPATASLFGSFLAGFIAARRRKG</sequence>
<evidence type="ECO:0000313" key="3">
    <source>
        <dbReference type="EMBL" id="MCQ8104380.1"/>
    </source>
</evidence>
<protein>
    <submittedName>
        <fullName evidence="3">VPLPA-CTERM sorting domain-containing protein</fullName>
    </submittedName>
</protein>
<keyword evidence="2" id="KW-0732">Signal</keyword>
<accession>A0ABT1TFY6</accession>
<name>A0ABT1TFY6_9GAMM</name>
<feature type="chain" id="PRO_5047332691" evidence="2">
    <location>
        <begin position="24"/>
        <end position="202"/>
    </location>
</feature>
<keyword evidence="1" id="KW-1133">Transmembrane helix</keyword>
<gene>
    <name evidence="3" type="ORF">NP590_09725</name>
</gene>
<keyword evidence="4" id="KW-1185">Reference proteome</keyword>
<comment type="caution">
    <text evidence="3">The sequence shown here is derived from an EMBL/GenBank/DDBJ whole genome shotgun (WGS) entry which is preliminary data.</text>
</comment>
<keyword evidence="1" id="KW-0472">Membrane</keyword>
<feature type="transmembrane region" description="Helical" evidence="1">
    <location>
        <begin position="178"/>
        <end position="197"/>
    </location>
</feature>
<proteinExistence type="predicted"/>
<dbReference type="EMBL" id="JANIBJ010000015">
    <property type="protein sequence ID" value="MCQ8104380.1"/>
    <property type="molecule type" value="Genomic_DNA"/>
</dbReference>
<evidence type="ECO:0000313" key="4">
    <source>
        <dbReference type="Proteomes" id="UP001524499"/>
    </source>
</evidence>
<reference evidence="3 4" key="1">
    <citation type="submission" date="2022-07" db="EMBL/GenBank/DDBJ databases">
        <title>Methylomonas rivi sp. nov., Methylomonas rosea sp. nov., Methylomonas aureus sp. nov. and Methylomonas subterranea sp. nov., four novel methanotrophs isolated from a freshwater creek and the deep terrestrial subsurface.</title>
        <authorList>
            <person name="Abin C."/>
            <person name="Sankaranarayanan K."/>
            <person name="Garner C."/>
            <person name="Sindelar R."/>
            <person name="Kotary K."/>
            <person name="Garner R."/>
            <person name="Barclay S."/>
            <person name="Lawson P."/>
            <person name="Krumholz L."/>
        </authorList>
    </citation>
    <scope>NUCLEOTIDE SEQUENCE [LARGE SCALE GENOMIC DNA]</scope>
    <source>
        <strain evidence="3 4">SURF-2</strain>
    </source>
</reference>
<feature type="signal peptide" evidence="2">
    <location>
        <begin position="1"/>
        <end position="23"/>
    </location>
</feature>
<keyword evidence="1" id="KW-0812">Transmembrane</keyword>
<evidence type="ECO:0000256" key="1">
    <source>
        <dbReference type="SAM" id="Phobius"/>
    </source>
</evidence>